<dbReference type="PANTHER" id="PTHR43312:SF1">
    <property type="entry name" value="NADP-DEPENDENT OXIDOREDUCTASE DOMAIN-CONTAINING PROTEIN"/>
    <property type="match status" value="1"/>
</dbReference>
<dbReference type="PRINTS" id="PR00069">
    <property type="entry name" value="ALDKETRDTASE"/>
</dbReference>
<dbReference type="Gene3D" id="3.20.20.100">
    <property type="entry name" value="NADP-dependent oxidoreductase domain"/>
    <property type="match status" value="1"/>
</dbReference>
<keyword evidence="3" id="KW-1185">Reference proteome</keyword>
<dbReference type="InterPro" id="IPR023210">
    <property type="entry name" value="NADP_OxRdtase_dom"/>
</dbReference>
<organism evidence="2 3">
    <name type="scientific">Kistimonas scapharcae</name>
    <dbReference type="NCBI Taxonomy" id="1036133"/>
    <lineage>
        <taxon>Bacteria</taxon>
        <taxon>Pseudomonadati</taxon>
        <taxon>Pseudomonadota</taxon>
        <taxon>Gammaproteobacteria</taxon>
        <taxon>Oceanospirillales</taxon>
        <taxon>Endozoicomonadaceae</taxon>
        <taxon>Kistimonas</taxon>
    </lineage>
</organism>
<evidence type="ECO:0000313" key="2">
    <source>
        <dbReference type="EMBL" id="GAA4648476.1"/>
    </source>
</evidence>
<feature type="domain" description="NADP-dependent oxidoreductase" evidence="1">
    <location>
        <begin position="19"/>
        <end position="218"/>
    </location>
</feature>
<dbReference type="InterPro" id="IPR053135">
    <property type="entry name" value="AKR2_Oxidoreductase"/>
</dbReference>
<dbReference type="InterPro" id="IPR020471">
    <property type="entry name" value="AKR"/>
</dbReference>
<dbReference type="CDD" id="cd19095">
    <property type="entry name" value="AKR_PA4992-like"/>
    <property type="match status" value="1"/>
</dbReference>
<reference evidence="3" key="1">
    <citation type="journal article" date="2019" name="Int. J. Syst. Evol. Microbiol.">
        <title>The Global Catalogue of Microorganisms (GCM) 10K type strain sequencing project: providing services to taxonomists for standard genome sequencing and annotation.</title>
        <authorList>
            <consortium name="The Broad Institute Genomics Platform"/>
            <consortium name="The Broad Institute Genome Sequencing Center for Infectious Disease"/>
            <person name="Wu L."/>
            <person name="Ma J."/>
        </authorList>
    </citation>
    <scope>NUCLEOTIDE SEQUENCE [LARGE SCALE GENOMIC DNA]</scope>
    <source>
        <strain evidence="3">JCM 17805</strain>
    </source>
</reference>
<evidence type="ECO:0000313" key="3">
    <source>
        <dbReference type="Proteomes" id="UP001500604"/>
    </source>
</evidence>
<gene>
    <name evidence="2" type="ORF">GCM10023116_07450</name>
</gene>
<protein>
    <submittedName>
        <fullName evidence="2">Aldo/keto reductase</fullName>
    </submittedName>
</protein>
<dbReference type="Pfam" id="PF00248">
    <property type="entry name" value="Aldo_ket_red"/>
    <property type="match status" value="1"/>
</dbReference>
<proteinExistence type="predicted"/>
<evidence type="ECO:0000259" key="1">
    <source>
        <dbReference type="Pfam" id="PF00248"/>
    </source>
</evidence>
<sequence length="267" mass="29232">MIEHLRKPVADTGVTISPVGFGTVKLGRDQQVKYPEAFRIPDDREAASLLAQARELGINLLDTAPAYGSSEERLGHLIADDRASWVICTKVGEEFENGESRFDFTPEHLRFSIERSLKRLGTDYLDMVLVHSSGDDVDIIRRYGCLDVLAELKREGLVRASGMSTKTVEGGILALEQSDCAMVTWNLNEQGERAVLDYARDHGKAILVKKALASGHLCSDGDDPVQTCMDFVFSHAGVSAAVLGTINPDHLRHNVHAVLQAVEKHAA</sequence>
<name>A0ABP8UX44_9GAMM</name>
<dbReference type="Proteomes" id="UP001500604">
    <property type="component" value="Unassembled WGS sequence"/>
</dbReference>
<dbReference type="InterPro" id="IPR036812">
    <property type="entry name" value="NAD(P)_OxRdtase_dom_sf"/>
</dbReference>
<accession>A0ABP8UX44</accession>
<dbReference type="EMBL" id="BAABFL010000074">
    <property type="protein sequence ID" value="GAA4648476.1"/>
    <property type="molecule type" value="Genomic_DNA"/>
</dbReference>
<dbReference type="SUPFAM" id="SSF51430">
    <property type="entry name" value="NAD(P)-linked oxidoreductase"/>
    <property type="match status" value="1"/>
</dbReference>
<comment type="caution">
    <text evidence="2">The sequence shown here is derived from an EMBL/GenBank/DDBJ whole genome shotgun (WGS) entry which is preliminary data.</text>
</comment>
<dbReference type="PANTHER" id="PTHR43312">
    <property type="entry name" value="D-THREO-ALDOSE 1-DEHYDROGENASE"/>
    <property type="match status" value="1"/>
</dbReference>